<organism evidence="1 3">
    <name type="scientific">Methanobrevibacter olleyae</name>
    <dbReference type="NCBI Taxonomy" id="294671"/>
    <lineage>
        <taxon>Archaea</taxon>
        <taxon>Methanobacteriati</taxon>
        <taxon>Methanobacteriota</taxon>
        <taxon>Methanomada group</taxon>
        <taxon>Methanobacteria</taxon>
        <taxon>Methanobacteriales</taxon>
        <taxon>Methanobacteriaceae</taxon>
        <taxon>Methanobrevibacter</taxon>
    </lineage>
</organism>
<dbReference type="OrthoDB" id="75222at2157"/>
<reference evidence="4" key="4">
    <citation type="submission" date="2016-10" db="EMBL/GenBank/DDBJ databases">
        <authorList>
            <person name="Varghese N."/>
        </authorList>
    </citation>
    <scope>NUCLEOTIDE SEQUENCE [LARGE SCALE GENOMIC DNA]</scope>
    <source>
        <strain evidence="4">DSM 16632</strain>
    </source>
</reference>
<dbReference type="Proteomes" id="UP000183442">
    <property type="component" value="Unassembled WGS sequence"/>
</dbReference>
<dbReference type="GeneID" id="62346013"/>
<reference evidence="1 3" key="1">
    <citation type="journal article" date="2016" name="Genome Announc.">
        <title>Draft Genome Sequence of the Rumen Methanogen Methanobrevibacter olleyae YLM1.</title>
        <authorList>
            <person name="Kelly W.J."/>
            <person name="Li D."/>
            <person name="Lambie S.C."/>
            <person name="Cox F."/>
            <person name="Attwood G.T."/>
            <person name="Altermann E."/>
            <person name="Leahy S.C."/>
        </authorList>
    </citation>
    <scope>NUCLEOTIDE SEQUENCE [LARGE SCALE GENOMIC DNA]</scope>
    <source>
        <strain evidence="1 3">YLM1</strain>
    </source>
</reference>
<dbReference type="AlphaFoldDB" id="A0A126R1W8"/>
<dbReference type="EMBL" id="CP014265">
    <property type="protein sequence ID" value="AMK16271.1"/>
    <property type="molecule type" value="Genomic_DNA"/>
</dbReference>
<evidence type="ECO:0000313" key="3">
    <source>
        <dbReference type="Proteomes" id="UP000066376"/>
    </source>
</evidence>
<dbReference type="Proteomes" id="UP000066376">
    <property type="component" value="Chromosome"/>
</dbReference>
<keyword evidence="3" id="KW-1185">Reference proteome</keyword>
<name>A0A126R1W8_METOL</name>
<gene>
    <name evidence="2" type="ORF">SAMN02910297_01390</name>
    <name evidence="1" type="ORF">YLM1_1716</name>
</gene>
<evidence type="ECO:0000313" key="4">
    <source>
        <dbReference type="Proteomes" id="UP000183442"/>
    </source>
</evidence>
<evidence type="ECO:0000313" key="1">
    <source>
        <dbReference type="EMBL" id="AMK16271.1"/>
    </source>
</evidence>
<reference evidence="3" key="2">
    <citation type="submission" date="2016-02" db="EMBL/GenBank/DDBJ databases">
        <title>The draft genome sequence of the rumen methanogen Methanobrevibacter olleyae YLM1.</title>
        <authorList>
            <consortium name="New Zealand Agricultural Greenhouse Gas Research Centre/Pastoral Greenhouse Gas Research Consortium"/>
            <person name="Kelly W.J."/>
            <person name="Li D."/>
            <person name="Lambie S.C."/>
            <person name="Attwood G.T."/>
            <person name="Altermann E."/>
            <person name="Leahy S.C."/>
        </authorList>
    </citation>
    <scope>NUCLEOTIDE SEQUENCE [LARGE SCALE GENOMIC DNA]</scope>
    <source>
        <strain evidence="3">YLM1</strain>
    </source>
</reference>
<dbReference type="RefSeq" id="WP_200781255.1">
    <property type="nucleotide sequence ID" value="NZ_CP014265.1"/>
</dbReference>
<reference evidence="2" key="3">
    <citation type="submission" date="2016-10" db="EMBL/GenBank/DDBJ databases">
        <authorList>
            <person name="de Groot N.N."/>
        </authorList>
    </citation>
    <scope>NUCLEOTIDE SEQUENCE [LARGE SCALE GENOMIC DNA]</scope>
    <source>
        <strain evidence="2">DSM 16632</strain>
    </source>
</reference>
<dbReference type="EMBL" id="FOTL01000024">
    <property type="protein sequence ID" value="SFL63904.1"/>
    <property type="molecule type" value="Genomic_DNA"/>
</dbReference>
<evidence type="ECO:0000313" key="2">
    <source>
        <dbReference type="EMBL" id="SFL63904.1"/>
    </source>
</evidence>
<proteinExistence type="predicted"/>
<dbReference type="KEGG" id="mol:YLM1_1716"/>
<protein>
    <submittedName>
        <fullName evidence="1">Uncharacterized protein</fullName>
    </submittedName>
</protein>
<dbReference type="STRING" id="294671.YLM1_1716"/>
<sequence length="48" mass="5551">MSVNQLETTLQAITHTLAKLEKDGCNDEKLLNELRKERDKLLNELNLN</sequence>
<accession>A0A126R1W8</accession>
<dbReference type="PATRIC" id="fig|294671.3.peg.1783"/>